<dbReference type="SUPFAM" id="SSF57924">
    <property type="entry name" value="Inhibitor of apoptosis (IAP) repeat"/>
    <property type="match status" value="2"/>
</dbReference>
<dbReference type="PANTHER" id="PTHR10044">
    <property type="entry name" value="INHIBITOR OF APOPTOSIS"/>
    <property type="match status" value="1"/>
</dbReference>
<dbReference type="CDD" id="cd00022">
    <property type="entry name" value="BIR"/>
    <property type="match status" value="1"/>
</dbReference>
<dbReference type="InterPro" id="IPR001370">
    <property type="entry name" value="BIR_rpt"/>
</dbReference>
<gene>
    <name evidence="1" type="ORF">Bpfe_006003</name>
</gene>
<reference evidence="1" key="1">
    <citation type="journal article" date="2023" name="PLoS Negl. Trop. Dis.">
        <title>A genome sequence for Biomphalaria pfeifferi, the major vector snail for the human-infecting parasite Schistosoma mansoni.</title>
        <authorList>
            <person name="Bu L."/>
            <person name="Lu L."/>
            <person name="Laidemitt M.R."/>
            <person name="Zhang S.M."/>
            <person name="Mutuku M."/>
            <person name="Mkoji G."/>
            <person name="Steinauer M."/>
            <person name="Loker E.S."/>
        </authorList>
    </citation>
    <scope>NUCLEOTIDE SEQUENCE</scope>
    <source>
        <strain evidence="1">KasaAsao</strain>
    </source>
</reference>
<evidence type="ECO:0000313" key="1">
    <source>
        <dbReference type="EMBL" id="KAK0064344.1"/>
    </source>
</evidence>
<dbReference type="PANTHER" id="PTHR10044:SF139">
    <property type="entry name" value="DEATH-ASSOCIATED INHIBITOR OF APOPTOSIS 2"/>
    <property type="match status" value="1"/>
</dbReference>
<sequence>MNRVASFRQAPENYHHRFSFVRLSEAGFSYTGESSFVQCQGCGKKVSMDDMVNDGEIISPNDVKFHNCICEFVDTVRAEMENCRGSNLDSGEMMFFPYHICLQLNVCRGFSQSNEKHHREQQSVMQTSSSSSETFVYDESQDVGYEIQIKNPQSTQNYMECSKNPGHFGYFPVSNLKMDHLPGISRNPYVLKFLQLLALITVKITVKICNTSGCYHQSGTGFVLLETGESPSNKNVALSACNGTNIYCGMCRDNSISDTDHEVYIITSRHLITCSPDPGNITVDFCCDELLSGQSITIEVASILPINNIESILVCRLKDVAFVQKIHHIRSLILELVGNIPDNVKDFLSKKVFLIHHPHGRDKVLSHGDFVQVNYTLVADDKTGTVALHKISRTEPVIVDVAGAVKMLMYTADTCHGSTGAPVITFTQRSPRGHFDLNIWMHVGQHKTHGLGCSALKALEKVDLVTLESFASQGTAKNDTKETAKYNEDARDSLGKSPLSNQPSYPAFGIYEKRLESFTNWCHQHIHQPEYLARIGFFYAGYSDCVRCFQCGLGLRSWKPGDNVLEEHKRLRGTCSFLQKLLDNVTR</sequence>
<dbReference type="GO" id="GO:0005737">
    <property type="term" value="C:cytoplasm"/>
    <property type="evidence" value="ECO:0007669"/>
    <property type="project" value="TreeGrafter"/>
</dbReference>
<reference evidence="1" key="2">
    <citation type="submission" date="2023-04" db="EMBL/GenBank/DDBJ databases">
        <authorList>
            <person name="Bu L."/>
            <person name="Lu L."/>
            <person name="Laidemitt M.R."/>
            <person name="Zhang S.M."/>
            <person name="Mutuku M."/>
            <person name="Mkoji G."/>
            <person name="Steinauer M."/>
            <person name="Loker E.S."/>
        </authorList>
    </citation>
    <scope>NUCLEOTIDE SEQUENCE</scope>
    <source>
        <strain evidence="1">KasaAsao</strain>
        <tissue evidence="1">Whole Snail</tissue>
    </source>
</reference>
<organism evidence="1 2">
    <name type="scientific">Biomphalaria pfeifferi</name>
    <name type="common">Bloodfluke planorb</name>
    <name type="synonym">Freshwater snail</name>
    <dbReference type="NCBI Taxonomy" id="112525"/>
    <lineage>
        <taxon>Eukaryota</taxon>
        <taxon>Metazoa</taxon>
        <taxon>Spiralia</taxon>
        <taxon>Lophotrochozoa</taxon>
        <taxon>Mollusca</taxon>
        <taxon>Gastropoda</taxon>
        <taxon>Heterobranchia</taxon>
        <taxon>Euthyneura</taxon>
        <taxon>Panpulmonata</taxon>
        <taxon>Hygrophila</taxon>
        <taxon>Lymnaeoidea</taxon>
        <taxon>Planorbidae</taxon>
        <taxon>Biomphalaria</taxon>
    </lineage>
</organism>
<dbReference type="SUPFAM" id="SSF50494">
    <property type="entry name" value="Trypsin-like serine proteases"/>
    <property type="match status" value="1"/>
</dbReference>
<evidence type="ECO:0000313" key="2">
    <source>
        <dbReference type="Proteomes" id="UP001233172"/>
    </source>
</evidence>
<dbReference type="SMART" id="SM00238">
    <property type="entry name" value="BIR"/>
    <property type="match status" value="1"/>
</dbReference>
<dbReference type="Proteomes" id="UP001233172">
    <property type="component" value="Unassembled WGS sequence"/>
</dbReference>
<name>A0AAD8C2S5_BIOPF</name>
<dbReference type="InterPro" id="IPR009003">
    <property type="entry name" value="Peptidase_S1_PA"/>
</dbReference>
<dbReference type="InterPro" id="IPR050784">
    <property type="entry name" value="IAP"/>
</dbReference>
<dbReference type="GO" id="GO:0005634">
    <property type="term" value="C:nucleus"/>
    <property type="evidence" value="ECO:0007669"/>
    <property type="project" value="TreeGrafter"/>
</dbReference>
<dbReference type="EMBL" id="JASAOG010000017">
    <property type="protein sequence ID" value="KAK0064344.1"/>
    <property type="molecule type" value="Genomic_DNA"/>
</dbReference>
<protein>
    <submittedName>
        <fullName evidence="1">Baculoviral IAP repeat-containing protein 7</fullName>
    </submittedName>
</protein>
<dbReference type="Gene3D" id="1.10.1170.10">
    <property type="entry name" value="Inhibitor Of Apoptosis Protein (2mihbC-IAP-1), Chain A"/>
    <property type="match status" value="2"/>
</dbReference>
<dbReference type="PROSITE" id="PS50143">
    <property type="entry name" value="BIR_REPEAT_2"/>
    <property type="match status" value="2"/>
</dbReference>
<proteinExistence type="predicted"/>
<comment type="caution">
    <text evidence="1">The sequence shown here is derived from an EMBL/GenBank/DDBJ whole genome shotgun (WGS) entry which is preliminary data.</text>
</comment>
<keyword evidence="2" id="KW-1185">Reference proteome</keyword>
<dbReference type="Pfam" id="PF00653">
    <property type="entry name" value="BIR"/>
    <property type="match status" value="1"/>
</dbReference>
<accession>A0AAD8C2S5</accession>
<dbReference type="AlphaFoldDB" id="A0AAD8C2S5"/>